<proteinExistence type="predicted"/>
<dbReference type="GO" id="GO:0000976">
    <property type="term" value="F:transcription cis-regulatory region binding"/>
    <property type="evidence" value="ECO:0007669"/>
    <property type="project" value="TreeGrafter"/>
</dbReference>
<dbReference type="GO" id="GO:0006355">
    <property type="term" value="P:regulation of DNA-templated transcription"/>
    <property type="evidence" value="ECO:0007669"/>
    <property type="project" value="InterPro"/>
</dbReference>
<dbReference type="InterPro" id="IPR001867">
    <property type="entry name" value="OmpR/PhoB-type_DNA-bd"/>
</dbReference>
<evidence type="ECO:0000313" key="11">
    <source>
        <dbReference type="Proteomes" id="UP000294547"/>
    </source>
</evidence>
<name>A0A4R6R5T4_9HYPH</name>
<evidence type="ECO:0000256" key="7">
    <source>
        <dbReference type="PROSITE-ProRule" id="PRU01091"/>
    </source>
</evidence>
<dbReference type="SUPFAM" id="SSF52172">
    <property type="entry name" value="CheY-like"/>
    <property type="match status" value="1"/>
</dbReference>
<keyword evidence="3" id="KW-0805">Transcription regulation</keyword>
<evidence type="ECO:0000256" key="2">
    <source>
        <dbReference type="ARBA" id="ARBA00023012"/>
    </source>
</evidence>
<dbReference type="PROSITE" id="PS50110">
    <property type="entry name" value="RESPONSE_REGULATORY"/>
    <property type="match status" value="1"/>
</dbReference>
<dbReference type="InterPro" id="IPR016032">
    <property type="entry name" value="Sig_transdc_resp-reg_C-effctor"/>
</dbReference>
<dbReference type="OrthoDB" id="9803032at2"/>
<dbReference type="SMART" id="SM00448">
    <property type="entry name" value="REC"/>
    <property type="match status" value="1"/>
</dbReference>
<dbReference type="EMBL" id="SNXY01000013">
    <property type="protein sequence ID" value="TDP81189.1"/>
    <property type="molecule type" value="Genomic_DNA"/>
</dbReference>
<dbReference type="GO" id="GO:0032993">
    <property type="term" value="C:protein-DNA complex"/>
    <property type="evidence" value="ECO:0007669"/>
    <property type="project" value="TreeGrafter"/>
</dbReference>
<dbReference type="Proteomes" id="UP000294547">
    <property type="component" value="Unassembled WGS sequence"/>
</dbReference>
<sequence length="246" mass="25961">MNRTSRSGRRPRVFLALADVEVAAALADHLDRSGFDVRIAPNGGATPDAVTVWGADAAVIDLDRVDVAGLALAEDVLHGAAPGAAPVVVLVAAAGDTVGRIVGLEIGADDVVTRPVSPRELTARLRALLGRVGRPTGRGRVVRIGGVGVDVDLQTIVAANGEERPLAPSEFALLKCFLDAPTRVFTRDELIERAPASDDDVMDRAIDRRIARLRRKLEGPDGDPLVEAVRGEGYRLTRHALAQLSG</sequence>
<gene>
    <name evidence="10" type="ORF">EDD54_4522</name>
</gene>
<keyword evidence="1 6" id="KW-0597">Phosphoprotein</keyword>
<dbReference type="GO" id="GO:0005829">
    <property type="term" value="C:cytosol"/>
    <property type="evidence" value="ECO:0007669"/>
    <property type="project" value="TreeGrafter"/>
</dbReference>
<keyword evidence="2" id="KW-0902">Two-component regulatory system</keyword>
<reference evidence="10 11" key="1">
    <citation type="submission" date="2019-03" db="EMBL/GenBank/DDBJ databases">
        <title>Genomic Encyclopedia of Type Strains, Phase IV (KMG-IV): sequencing the most valuable type-strain genomes for metagenomic binning, comparative biology and taxonomic classification.</title>
        <authorList>
            <person name="Goeker M."/>
        </authorList>
    </citation>
    <scope>NUCLEOTIDE SEQUENCE [LARGE SCALE GENOMIC DNA]</scope>
    <source>
        <strain evidence="10 11">DSM 102969</strain>
    </source>
</reference>
<dbReference type="PROSITE" id="PS51755">
    <property type="entry name" value="OMPR_PHOB"/>
    <property type="match status" value="1"/>
</dbReference>
<feature type="DNA-binding region" description="OmpR/PhoB-type" evidence="7">
    <location>
        <begin position="139"/>
        <end position="238"/>
    </location>
</feature>
<dbReference type="GO" id="GO:0000156">
    <property type="term" value="F:phosphorelay response regulator activity"/>
    <property type="evidence" value="ECO:0007669"/>
    <property type="project" value="TreeGrafter"/>
</dbReference>
<accession>A0A4R6R5T4</accession>
<evidence type="ECO:0000259" key="9">
    <source>
        <dbReference type="PROSITE" id="PS51755"/>
    </source>
</evidence>
<dbReference type="InterPro" id="IPR011006">
    <property type="entry name" value="CheY-like_superfamily"/>
</dbReference>
<dbReference type="Gene3D" id="1.10.10.10">
    <property type="entry name" value="Winged helix-like DNA-binding domain superfamily/Winged helix DNA-binding domain"/>
    <property type="match status" value="1"/>
</dbReference>
<comment type="caution">
    <text evidence="10">The sequence shown here is derived from an EMBL/GenBank/DDBJ whole genome shotgun (WGS) entry which is preliminary data.</text>
</comment>
<dbReference type="InterPro" id="IPR001789">
    <property type="entry name" value="Sig_transdc_resp-reg_receiver"/>
</dbReference>
<dbReference type="Pfam" id="PF00486">
    <property type="entry name" value="Trans_reg_C"/>
    <property type="match status" value="1"/>
</dbReference>
<evidence type="ECO:0000259" key="8">
    <source>
        <dbReference type="PROSITE" id="PS50110"/>
    </source>
</evidence>
<dbReference type="CDD" id="cd00383">
    <property type="entry name" value="trans_reg_C"/>
    <property type="match status" value="1"/>
</dbReference>
<evidence type="ECO:0000256" key="3">
    <source>
        <dbReference type="ARBA" id="ARBA00023015"/>
    </source>
</evidence>
<feature type="domain" description="OmpR/PhoB-type" evidence="9">
    <location>
        <begin position="139"/>
        <end position="238"/>
    </location>
</feature>
<dbReference type="SUPFAM" id="SSF46894">
    <property type="entry name" value="C-terminal effector domain of the bipartite response regulators"/>
    <property type="match status" value="1"/>
</dbReference>
<evidence type="ECO:0000256" key="1">
    <source>
        <dbReference type="ARBA" id="ARBA00022553"/>
    </source>
</evidence>
<feature type="domain" description="Response regulatory" evidence="8">
    <location>
        <begin position="12"/>
        <end position="129"/>
    </location>
</feature>
<keyword evidence="11" id="KW-1185">Reference proteome</keyword>
<dbReference type="SMART" id="SM00862">
    <property type="entry name" value="Trans_reg_C"/>
    <property type="match status" value="1"/>
</dbReference>
<dbReference type="AlphaFoldDB" id="A0A4R6R5T4"/>
<evidence type="ECO:0000256" key="4">
    <source>
        <dbReference type="ARBA" id="ARBA00023125"/>
    </source>
</evidence>
<dbReference type="PANTHER" id="PTHR48111:SF4">
    <property type="entry name" value="DNA-BINDING DUAL TRANSCRIPTIONAL REGULATOR OMPR"/>
    <property type="match status" value="1"/>
</dbReference>
<feature type="modified residue" description="4-aspartylphosphate" evidence="6">
    <location>
        <position position="61"/>
    </location>
</feature>
<keyword evidence="4 7" id="KW-0238">DNA-binding</keyword>
<dbReference type="InterPro" id="IPR036388">
    <property type="entry name" value="WH-like_DNA-bd_sf"/>
</dbReference>
<dbReference type="PANTHER" id="PTHR48111">
    <property type="entry name" value="REGULATOR OF RPOS"/>
    <property type="match status" value="1"/>
</dbReference>
<dbReference type="Gene3D" id="3.40.50.2300">
    <property type="match status" value="1"/>
</dbReference>
<keyword evidence="5" id="KW-0804">Transcription</keyword>
<protein>
    <submittedName>
        <fullName evidence="10">Two-component system OmpR family response regulator</fullName>
    </submittedName>
</protein>
<evidence type="ECO:0000313" key="10">
    <source>
        <dbReference type="EMBL" id="TDP81189.1"/>
    </source>
</evidence>
<evidence type="ECO:0000256" key="5">
    <source>
        <dbReference type="ARBA" id="ARBA00023163"/>
    </source>
</evidence>
<dbReference type="RefSeq" id="WP_126541996.1">
    <property type="nucleotide sequence ID" value="NZ_BSPM01000003.1"/>
</dbReference>
<evidence type="ECO:0000256" key="6">
    <source>
        <dbReference type="PROSITE-ProRule" id="PRU00169"/>
    </source>
</evidence>
<organism evidence="10 11">
    <name type="scientific">Oharaeibacter diazotrophicus</name>
    <dbReference type="NCBI Taxonomy" id="1920512"/>
    <lineage>
        <taxon>Bacteria</taxon>
        <taxon>Pseudomonadati</taxon>
        <taxon>Pseudomonadota</taxon>
        <taxon>Alphaproteobacteria</taxon>
        <taxon>Hyphomicrobiales</taxon>
        <taxon>Pleomorphomonadaceae</taxon>
        <taxon>Oharaeibacter</taxon>
    </lineage>
</organism>
<dbReference type="InterPro" id="IPR039420">
    <property type="entry name" value="WalR-like"/>
</dbReference>